<organism evidence="2 3">
    <name type="scientific">Alkalimonas mucilaginosa</name>
    <dbReference type="NCBI Taxonomy" id="3057676"/>
    <lineage>
        <taxon>Bacteria</taxon>
        <taxon>Pseudomonadati</taxon>
        <taxon>Pseudomonadota</taxon>
        <taxon>Gammaproteobacteria</taxon>
        <taxon>Alkalimonas</taxon>
    </lineage>
</organism>
<evidence type="ECO:0000256" key="1">
    <source>
        <dbReference type="SAM" id="Phobius"/>
    </source>
</evidence>
<feature type="transmembrane region" description="Helical" evidence="1">
    <location>
        <begin position="12"/>
        <end position="32"/>
    </location>
</feature>
<proteinExistence type="predicted"/>
<dbReference type="EMBL" id="JAUGZK010000035">
    <property type="protein sequence ID" value="MEE2026127.1"/>
    <property type="molecule type" value="Genomic_DNA"/>
</dbReference>
<accession>A0ABU7JKA1</accession>
<gene>
    <name evidence="2" type="ORF">QWF21_17970</name>
</gene>
<keyword evidence="3" id="KW-1185">Reference proteome</keyword>
<keyword evidence="1" id="KW-0812">Transmembrane</keyword>
<dbReference type="Proteomes" id="UP001339167">
    <property type="component" value="Unassembled WGS sequence"/>
</dbReference>
<comment type="caution">
    <text evidence="2">The sequence shown here is derived from an EMBL/GenBank/DDBJ whole genome shotgun (WGS) entry which is preliminary data.</text>
</comment>
<reference evidence="2 3" key="1">
    <citation type="submission" date="2023-06" db="EMBL/GenBank/DDBJ databases">
        <title>Alkalimonas sp., MEB004 an alkaliphilic bacterium isolated from Lonar Lake, India.</title>
        <authorList>
            <person name="Joshi A."/>
            <person name="Thite S."/>
        </authorList>
    </citation>
    <scope>NUCLEOTIDE SEQUENCE [LARGE SCALE GENOMIC DNA]</scope>
    <source>
        <strain evidence="2 3">MEB004</strain>
    </source>
</reference>
<keyword evidence="1" id="KW-1133">Transmembrane helix</keyword>
<dbReference type="RefSeq" id="WP_330089419.1">
    <property type="nucleotide sequence ID" value="NZ_JAUGZK010000035.1"/>
</dbReference>
<evidence type="ECO:0000313" key="3">
    <source>
        <dbReference type="Proteomes" id="UP001339167"/>
    </source>
</evidence>
<keyword evidence="1" id="KW-0472">Membrane</keyword>
<protein>
    <submittedName>
        <fullName evidence="2">Uncharacterized protein</fullName>
    </submittedName>
</protein>
<sequence length="46" mass="5115">MMDCKQQRGRLAPLLLLDSAILALMIGHWQVFGVHKTIGNPGSKLR</sequence>
<name>A0ABU7JKA1_9GAMM</name>
<evidence type="ECO:0000313" key="2">
    <source>
        <dbReference type="EMBL" id="MEE2026127.1"/>
    </source>
</evidence>